<keyword evidence="1" id="KW-1133">Transmembrane helix</keyword>
<keyword evidence="1" id="KW-0812">Transmembrane</keyword>
<name>A0A0E3C181_9BURK</name>
<gene>
    <name evidence="2" type="ORF">P245_15145</name>
</gene>
<evidence type="ECO:0000313" key="3">
    <source>
        <dbReference type="Proteomes" id="UP000029567"/>
    </source>
</evidence>
<dbReference type="AlphaFoldDB" id="A0A0E3C181"/>
<keyword evidence="1" id="KW-0472">Membrane</keyword>
<protein>
    <submittedName>
        <fullName evidence="2">Uncharacterized protein</fullName>
    </submittedName>
</protein>
<sequence length="197" mass="22801">MWRIKKLVVGDISIILVLSIGTIIMLAMFAIDQLRCFLIDAKYKDLAPWIQAVASVMTIIAAVFIARIPIEQSNKEKEELKNKNIQLFWDRAYRVFKHDLNRIRHAKNLFSEMKENFDDPNAYSTSFTHFVRRVMMMNTHAVTDYSAAYDYSKSLYGELLSAQDNLISIKRQMTKSDLVDEDINSSNFAINAYGKEE</sequence>
<reference evidence="2 3" key="1">
    <citation type="submission" date="2013-09" db="EMBL/GenBank/DDBJ databases">
        <title>High correlation between genotypes and phenotypes of environmental bacteria Comamonas testosteroni strains.</title>
        <authorList>
            <person name="Liu L."/>
            <person name="Zhu W."/>
            <person name="Xia X."/>
            <person name="Xu B."/>
            <person name="Luo M."/>
            <person name="Wang G."/>
        </authorList>
    </citation>
    <scope>NUCLEOTIDE SEQUENCE [LARGE SCALE GENOMIC DNA]</scope>
    <source>
        <strain evidence="2 3">JL14</strain>
    </source>
</reference>
<feature type="transmembrane region" description="Helical" evidence="1">
    <location>
        <begin position="49"/>
        <end position="70"/>
    </location>
</feature>
<organism evidence="2 3">
    <name type="scientific">Comamonas thiooxydans</name>
    <dbReference type="NCBI Taxonomy" id="363952"/>
    <lineage>
        <taxon>Bacteria</taxon>
        <taxon>Pseudomonadati</taxon>
        <taxon>Pseudomonadota</taxon>
        <taxon>Betaproteobacteria</taxon>
        <taxon>Burkholderiales</taxon>
        <taxon>Comamonadaceae</taxon>
        <taxon>Comamonas</taxon>
    </lineage>
</organism>
<evidence type="ECO:0000313" key="2">
    <source>
        <dbReference type="EMBL" id="KGG90821.1"/>
    </source>
</evidence>
<dbReference type="Proteomes" id="UP000029567">
    <property type="component" value="Unassembled WGS sequence"/>
</dbReference>
<dbReference type="RefSeq" id="WP_034380205.1">
    <property type="nucleotide sequence ID" value="NZ_AWTN01000095.1"/>
</dbReference>
<feature type="transmembrane region" description="Helical" evidence="1">
    <location>
        <begin position="7"/>
        <end position="29"/>
    </location>
</feature>
<proteinExistence type="predicted"/>
<comment type="caution">
    <text evidence="2">The sequence shown here is derived from an EMBL/GenBank/DDBJ whole genome shotgun (WGS) entry which is preliminary data.</text>
</comment>
<dbReference type="EMBL" id="AWTN01000095">
    <property type="protein sequence ID" value="KGG90821.1"/>
    <property type="molecule type" value="Genomic_DNA"/>
</dbReference>
<accession>A0A0E3C181</accession>
<evidence type="ECO:0000256" key="1">
    <source>
        <dbReference type="SAM" id="Phobius"/>
    </source>
</evidence>